<reference evidence="1 2" key="1">
    <citation type="submission" date="2018-11" db="EMBL/GenBank/DDBJ databases">
        <title>Complete Genome Sequence of Vbrio mediterranei 117-T6: a Potential Pathogen Bacteria Isolated from the Conchocelis of Pyropia.</title>
        <authorList>
            <person name="Liu Q."/>
        </authorList>
    </citation>
    <scope>NUCLEOTIDE SEQUENCE [LARGE SCALE GENOMIC DNA]</scope>
    <source>
        <strain evidence="1 2">117-T6</strain>
    </source>
</reference>
<evidence type="ECO:0000313" key="2">
    <source>
        <dbReference type="Proteomes" id="UP000279760"/>
    </source>
</evidence>
<accession>A0A3G4V5R4</accession>
<dbReference type="EMBL" id="CP033577">
    <property type="protein sequence ID" value="AYV20126.1"/>
    <property type="molecule type" value="Genomic_DNA"/>
</dbReference>
<sequence length="285" mass="32719">MNTLYTLENDYLKLQVSSNGAAVHQLFYKPKNFHLLRQGNLKSAEESGLFPMAPMANRVKGNRFLFEQRDFYLPHHQFDDYYFLHGDAWISEWQAEQWRPHTNSITLNMESNVYGCCSYRASLCYALKDTSLLITLSMTNLTNTPFPFGGGFHPFFNTLDGTKVQFNADGIWLEGDDYLPTKYVSEIPESFDFSVSKAIPDIWINNGYLRSEHCDVSIEHPNGITLAIVSPMKYLQVYQPNNRSGFICIEPQSHWVGAHHHRQSDSLVRLEGGESMELQMKISVI</sequence>
<organism evidence="1 2">
    <name type="scientific">Vibrio mediterranei</name>
    <dbReference type="NCBI Taxonomy" id="689"/>
    <lineage>
        <taxon>Bacteria</taxon>
        <taxon>Pseudomonadati</taxon>
        <taxon>Pseudomonadota</taxon>
        <taxon>Gammaproteobacteria</taxon>
        <taxon>Vibrionales</taxon>
        <taxon>Vibrionaceae</taxon>
        <taxon>Vibrio</taxon>
    </lineage>
</organism>
<proteinExistence type="predicted"/>
<dbReference type="SUPFAM" id="SSF74650">
    <property type="entry name" value="Galactose mutarotase-like"/>
    <property type="match status" value="1"/>
</dbReference>
<dbReference type="GO" id="GO:0016853">
    <property type="term" value="F:isomerase activity"/>
    <property type="evidence" value="ECO:0007669"/>
    <property type="project" value="InterPro"/>
</dbReference>
<evidence type="ECO:0000313" key="1">
    <source>
        <dbReference type="EMBL" id="AYV20126.1"/>
    </source>
</evidence>
<dbReference type="Gene3D" id="2.70.98.10">
    <property type="match status" value="1"/>
</dbReference>
<name>A0A3G4V5R4_9VIBR</name>
<dbReference type="Pfam" id="PF01263">
    <property type="entry name" value="Aldose_epim"/>
    <property type="match status" value="1"/>
</dbReference>
<gene>
    <name evidence="1" type="ORF">ECB94_01895</name>
</gene>
<dbReference type="RefSeq" id="WP_124939850.1">
    <property type="nucleotide sequence ID" value="NZ_CP033577.1"/>
</dbReference>
<dbReference type="Proteomes" id="UP000279760">
    <property type="component" value="Chromosome 1"/>
</dbReference>
<dbReference type="AlphaFoldDB" id="A0A3G4V5R4"/>
<dbReference type="GO" id="GO:0030246">
    <property type="term" value="F:carbohydrate binding"/>
    <property type="evidence" value="ECO:0007669"/>
    <property type="project" value="InterPro"/>
</dbReference>
<dbReference type="GO" id="GO:0005975">
    <property type="term" value="P:carbohydrate metabolic process"/>
    <property type="evidence" value="ECO:0007669"/>
    <property type="project" value="InterPro"/>
</dbReference>
<dbReference type="InterPro" id="IPR008183">
    <property type="entry name" value="Aldose_1/G6P_1-epimerase"/>
</dbReference>
<protein>
    <submittedName>
        <fullName evidence="1">Aldose 1-epimerase</fullName>
    </submittedName>
</protein>
<dbReference type="CDD" id="cd09021">
    <property type="entry name" value="Aldose_epim_Ec_YphB"/>
    <property type="match status" value="1"/>
</dbReference>
<dbReference type="InterPro" id="IPR014718">
    <property type="entry name" value="GH-type_carb-bd"/>
</dbReference>
<dbReference type="InterPro" id="IPR011013">
    <property type="entry name" value="Gal_mutarotase_sf_dom"/>
</dbReference>